<organism evidence="3 4">
    <name type="scientific">Sclerotinia trifoliorum</name>
    <dbReference type="NCBI Taxonomy" id="28548"/>
    <lineage>
        <taxon>Eukaryota</taxon>
        <taxon>Fungi</taxon>
        <taxon>Dikarya</taxon>
        <taxon>Ascomycota</taxon>
        <taxon>Pezizomycotina</taxon>
        <taxon>Leotiomycetes</taxon>
        <taxon>Helotiales</taxon>
        <taxon>Sclerotiniaceae</taxon>
        <taxon>Sclerotinia</taxon>
    </lineage>
</organism>
<gene>
    <name evidence="3" type="ORF">SCLTRI_LOCUS5625</name>
</gene>
<feature type="region of interest" description="Disordered" evidence="1">
    <location>
        <begin position="1"/>
        <end position="22"/>
    </location>
</feature>
<keyword evidence="2" id="KW-0812">Transmembrane</keyword>
<proteinExistence type="predicted"/>
<reference evidence="3" key="1">
    <citation type="submission" date="2020-10" db="EMBL/GenBank/DDBJ databases">
        <authorList>
            <person name="Kusch S."/>
        </authorList>
    </citation>
    <scope>NUCLEOTIDE SEQUENCE</scope>
    <source>
        <strain evidence="3">SwB9</strain>
    </source>
</reference>
<feature type="region of interest" description="Disordered" evidence="1">
    <location>
        <begin position="53"/>
        <end position="75"/>
    </location>
</feature>
<dbReference type="OrthoDB" id="3556170at2759"/>
<evidence type="ECO:0000256" key="1">
    <source>
        <dbReference type="SAM" id="MobiDB-lite"/>
    </source>
</evidence>
<evidence type="ECO:0000313" key="3">
    <source>
        <dbReference type="EMBL" id="CAD6445905.1"/>
    </source>
</evidence>
<accession>A0A8H2ZTH1</accession>
<keyword evidence="2" id="KW-0472">Membrane</keyword>
<protein>
    <submittedName>
        <fullName evidence="3">785022b6-97ce-4922-922e-8de0fcf92e65-CDS</fullName>
    </submittedName>
</protein>
<feature type="compositionally biased region" description="Polar residues" evidence="1">
    <location>
        <begin position="8"/>
        <end position="17"/>
    </location>
</feature>
<feature type="transmembrane region" description="Helical" evidence="2">
    <location>
        <begin position="30"/>
        <end position="49"/>
    </location>
</feature>
<evidence type="ECO:0000256" key="2">
    <source>
        <dbReference type="SAM" id="Phobius"/>
    </source>
</evidence>
<dbReference type="Proteomes" id="UP000624404">
    <property type="component" value="Unassembled WGS sequence"/>
</dbReference>
<keyword evidence="2" id="KW-1133">Transmembrane helix</keyword>
<keyword evidence="4" id="KW-1185">Reference proteome</keyword>
<sequence length="75" mass="8197">MAIHNRTTKSTTPSPNAKDTKDDVSLSLELVMVVGIVLIGGIAMIFVVHKTEGYRERKRQRKLPEEMNGSGGSEA</sequence>
<comment type="caution">
    <text evidence="3">The sequence shown here is derived from an EMBL/GenBank/DDBJ whole genome shotgun (WGS) entry which is preliminary data.</text>
</comment>
<evidence type="ECO:0000313" key="4">
    <source>
        <dbReference type="Proteomes" id="UP000624404"/>
    </source>
</evidence>
<name>A0A8H2ZTH1_9HELO</name>
<dbReference type="AlphaFoldDB" id="A0A8H2ZTH1"/>
<dbReference type="EMBL" id="CAJHIA010000017">
    <property type="protein sequence ID" value="CAD6445905.1"/>
    <property type="molecule type" value="Genomic_DNA"/>
</dbReference>